<accession>A0ABQ2MKH5</accession>
<dbReference type="InterPro" id="IPR043857">
    <property type="entry name" value="DUF5819"/>
</dbReference>
<dbReference type="Pfam" id="PF19136">
    <property type="entry name" value="DUF5819"/>
    <property type="match status" value="1"/>
</dbReference>
<reference evidence="3" key="1">
    <citation type="journal article" date="2019" name="Int. J. Syst. Evol. Microbiol.">
        <title>The Global Catalogue of Microorganisms (GCM) 10K type strain sequencing project: providing services to taxonomists for standard genome sequencing and annotation.</title>
        <authorList>
            <consortium name="The Broad Institute Genomics Platform"/>
            <consortium name="The Broad Institute Genome Sequencing Center for Infectious Disease"/>
            <person name="Wu L."/>
            <person name="Ma J."/>
        </authorList>
    </citation>
    <scope>NUCLEOTIDE SEQUENCE [LARGE SCALE GENOMIC DNA]</scope>
    <source>
        <strain evidence="3">CGMCC 4.7178</strain>
    </source>
</reference>
<gene>
    <name evidence="2" type="ORF">GCM10012287_41610</name>
</gene>
<evidence type="ECO:0000313" key="3">
    <source>
        <dbReference type="Proteomes" id="UP000631535"/>
    </source>
</evidence>
<dbReference type="EMBL" id="BMMP01000014">
    <property type="protein sequence ID" value="GGO53904.1"/>
    <property type="molecule type" value="Genomic_DNA"/>
</dbReference>
<feature type="chain" id="PRO_5046417153" evidence="1">
    <location>
        <begin position="19"/>
        <end position="187"/>
    </location>
</feature>
<evidence type="ECO:0000256" key="1">
    <source>
        <dbReference type="SAM" id="SignalP"/>
    </source>
</evidence>
<evidence type="ECO:0000313" key="2">
    <source>
        <dbReference type="EMBL" id="GGO53904.1"/>
    </source>
</evidence>
<keyword evidence="1" id="KW-0732">Signal</keyword>
<protein>
    <submittedName>
        <fullName evidence="2">Uncharacterized protein</fullName>
    </submittedName>
</protein>
<comment type="caution">
    <text evidence="2">The sequence shown here is derived from an EMBL/GenBank/DDBJ whole genome shotgun (WGS) entry which is preliminary data.</text>
</comment>
<dbReference type="RefSeq" id="WP_189038710.1">
    <property type="nucleotide sequence ID" value="NZ_BMMP01000014.1"/>
</dbReference>
<organism evidence="2 3">
    <name type="scientific">Streptomyces daqingensis</name>
    <dbReference type="NCBI Taxonomy" id="1472640"/>
    <lineage>
        <taxon>Bacteria</taxon>
        <taxon>Bacillati</taxon>
        <taxon>Actinomycetota</taxon>
        <taxon>Actinomycetes</taxon>
        <taxon>Kitasatosporales</taxon>
        <taxon>Streptomycetaceae</taxon>
        <taxon>Streptomyces</taxon>
    </lineage>
</organism>
<dbReference type="Proteomes" id="UP000631535">
    <property type="component" value="Unassembled WGS sequence"/>
</dbReference>
<keyword evidence="3" id="KW-1185">Reference proteome</keyword>
<name>A0ABQ2MKH5_9ACTN</name>
<proteinExistence type="predicted"/>
<feature type="signal peptide" evidence="1">
    <location>
        <begin position="1"/>
        <end position="18"/>
    </location>
</feature>
<sequence>MAVLLAVVHALMSLGYVAAPASASQATATVTRSWLLPEWHARWRLFAPEPHAGYVEARVRVEGSRGTVTSRWIDLTAQESRTTQGRIFLSHAELNQLPTALPRFRAARDPEQRQRMQRYLSRVLVSRLAGHVPQGRITKVQARVIVPDWTRSPWQPALHGGERMRFVREASQWLEVQAEDQDVKGQS</sequence>